<protein>
    <recommendedName>
        <fullName evidence="1">VHS domain-containing protein</fullName>
    </recommendedName>
</protein>
<dbReference type="GeneTree" id="ENSGT00940000159613"/>
<dbReference type="AlphaFoldDB" id="A0A3Q0T6N3"/>
<reference evidence="2" key="1">
    <citation type="submission" date="2025-08" db="UniProtKB">
        <authorList>
            <consortium name="Ensembl"/>
        </authorList>
    </citation>
    <scope>IDENTIFICATION</scope>
</reference>
<dbReference type="STRING" id="61819.ENSACIP00000030509"/>
<reference evidence="2" key="2">
    <citation type="submission" date="2025-09" db="UniProtKB">
        <authorList>
            <consortium name="Ensembl"/>
        </authorList>
    </citation>
    <scope>IDENTIFICATION</scope>
</reference>
<dbReference type="PROSITE" id="PS50179">
    <property type="entry name" value="VHS"/>
    <property type="match status" value="1"/>
</dbReference>
<proteinExistence type="predicted"/>
<dbReference type="GO" id="GO:0031267">
    <property type="term" value="F:small GTPase binding"/>
    <property type="evidence" value="ECO:0007669"/>
    <property type="project" value="InterPro"/>
</dbReference>
<dbReference type="SMART" id="SM00288">
    <property type="entry name" value="VHS"/>
    <property type="match status" value="1"/>
</dbReference>
<dbReference type="Ensembl" id="ENSACIT00000031306.1">
    <property type="protein sequence ID" value="ENSACIP00000030509.1"/>
    <property type="gene ID" value="ENSACIG00000023606.1"/>
</dbReference>
<evidence type="ECO:0000313" key="3">
    <source>
        <dbReference type="Proteomes" id="UP000261340"/>
    </source>
</evidence>
<dbReference type="GO" id="GO:0043130">
    <property type="term" value="F:ubiquitin binding"/>
    <property type="evidence" value="ECO:0007669"/>
    <property type="project" value="InterPro"/>
</dbReference>
<name>A0A3Q0T6N3_AMPCI</name>
<dbReference type="InterPro" id="IPR027422">
    <property type="entry name" value="GGA1-3"/>
</dbReference>
<dbReference type="InterPro" id="IPR008942">
    <property type="entry name" value="ENTH_VHS"/>
</dbReference>
<dbReference type="Proteomes" id="UP000261340">
    <property type="component" value="Unplaced"/>
</dbReference>
<dbReference type="Gene3D" id="1.25.40.90">
    <property type="match status" value="1"/>
</dbReference>
<organism evidence="2 3">
    <name type="scientific">Amphilophus citrinellus</name>
    <name type="common">Midas cichlid</name>
    <name type="synonym">Cichlasoma citrinellum</name>
    <dbReference type="NCBI Taxonomy" id="61819"/>
    <lineage>
        <taxon>Eukaryota</taxon>
        <taxon>Metazoa</taxon>
        <taxon>Chordata</taxon>
        <taxon>Craniata</taxon>
        <taxon>Vertebrata</taxon>
        <taxon>Euteleostomi</taxon>
        <taxon>Actinopterygii</taxon>
        <taxon>Neopterygii</taxon>
        <taxon>Teleostei</taxon>
        <taxon>Neoteleostei</taxon>
        <taxon>Acanthomorphata</taxon>
        <taxon>Ovalentaria</taxon>
        <taxon>Cichlomorphae</taxon>
        <taxon>Cichliformes</taxon>
        <taxon>Cichlidae</taxon>
        <taxon>New World cichlids</taxon>
        <taxon>Cichlasomatinae</taxon>
        <taxon>Heroini</taxon>
        <taxon>Amphilophus</taxon>
    </lineage>
</organism>
<dbReference type="GO" id="GO:0006893">
    <property type="term" value="P:Golgi to plasma membrane transport"/>
    <property type="evidence" value="ECO:0007669"/>
    <property type="project" value="TreeGrafter"/>
</dbReference>
<evidence type="ECO:0000259" key="1">
    <source>
        <dbReference type="PROSITE" id="PS50179"/>
    </source>
</evidence>
<dbReference type="Pfam" id="PF00790">
    <property type="entry name" value="VHS"/>
    <property type="match status" value="1"/>
</dbReference>
<accession>A0A3Q0T6N3</accession>
<keyword evidence="3" id="KW-1185">Reference proteome</keyword>
<dbReference type="OMA" id="HKIQSPE"/>
<dbReference type="GO" id="GO:0005802">
    <property type="term" value="C:trans-Golgi network"/>
    <property type="evidence" value="ECO:0007669"/>
    <property type="project" value="InterPro"/>
</dbReference>
<dbReference type="GO" id="GO:0035091">
    <property type="term" value="F:phosphatidylinositol binding"/>
    <property type="evidence" value="ECO:0007669"/>
    <property type="project" value="InterPro"/>
</dbReference>
<dbReference type="PANTHER" id="PTHR45905:SF6">
    <property type="entry name" value="ADP-RIBOSYLATION FACTOR-BINDING PROTEIN GGA3"/>
    <property type="match status" value="1"/>
</dbReference>
<feature type="domain" description="VHS" evidence="1">
    <location>
        <begin position="56"/>
        <end position="145"/>
    </location>
</feature>
<dbReference type="GO" id="GO:0034394">
    <property type="term" value="P:protein localization to cell surface"/>
    <property type="evidence" value="ECO:0007669"/>
    <property type="project" value="TreeGrafter"/>
</dbReference>
<sequence>MVHDRTVAGLHTLEAHLVQHGLCFPFLCRSFNFHFHSKSLFLSLIHFGDLIISDQATDPNNQEDRWDCIQGFYELINQETNGPQIAIRLLAHKIQSPEEKQALQALTVLEACMNNCGKRFHSEAAKFRFLNELIKVLTPKMQHAS</sequence>
<dbReference type="InterPro" id="IPR002014">
    <property type="entry name" value="VHS_dom"/>
</dbReference>
<dbReference type="SUPFAM" id="SSF48464">
    <property type="entry name" value="ENTH/VHS domain"/>
    <property type="match status" value="1"/>
</dbReference>
<evidence type="ECO:0000313" key="2">
    <source>
        <dbReference type="Ensembl" id="ENSACIP00000030509.1"/>
    </source>
</evidence>
<dbReference type="GO" id="GO:0006886">
    <property type="term" value="P:intracellular protein transport"/>
    <property type="evidence" value="ECO:0007669"/>
    <property type="project" value="InterPro"/>
</dbReference>
<dbReference type="PANTHER" id="PTHR45905">
    <property type="entry name" value="GOLGI-LOCALIZED, GAMMA-ADAPTIN EAR CONTAINING, ARF BINDING PROTEIN"/>
    <property type="match status" value="1"/>
</dbReference>